<dbReference type="AlphaFoldDB" id="A0A367G8L1"/>
<dbReference type="InterPro" id="IPR029044">
    <property type="entry name" value="Nucleotide-diphossugar_trans"/>
</dbReference>
<dbReference type="SUPFAM" id="SSF53448">
    <property type="entry name" value="Nucleotide-diphospho-sugar transferases"/>
    <property type="match status" value="1"/>
</dbReference>
<evidence type="ECO:0000313" key="1">
    <source>
        <dbReference type="EMBL" id="RCH46396.1"/>
    </source>
</evidence>
<dbReference type="RefSeq" id="WP_044961266.1">
    <property type="nucleotide sequence ID" value="NZ_PSQG01000001.1"/>
</dbReference>
<protein>
    <submittedName>
        <fullName evidence="1">Glycosyltransferase family 2 protein</fullName>
    </submittedName>
</protein>
<name>A0A367G8L1_9FIRM</name>
<keyword evidence="1" id="KW-0808">Transferase</keyword>
<evidence type="ECO:0000313" key="2">
    <source>
        <dbReference type="Proteomes" id="UP000253208"/>
    </source>
</evidence>
<dbReference type="EMBL" id="PSQG01000001">
    <property type="protein sequence ID" value="RCH46396.1"/>
    <property type="molecule type" value="Genomic_DNA"/>
</dbReference>
<organism evidence="1 2">
    <name type="scientific">Blautia obeum</name>
    <dbReference type="NCBI Taxonomy" id="40520"/>
    <lineage>
        <taxon>Bacteria</taxon>
        <taxon>Bacillati</taxon>
        <taxon>Bacillota</taxon>
        <taxon>Clostridia</taxon>
        <taxon>Lachnospirales</taxon>
        <taxon>Lachnospiraceae</taxon>
        <taxon>Blautia</taxon>
    </lineage>
</organism>
<dbReference type="GO" id="GO:0016740">
    <property type="term" value="F:transferase activity"/>
    <property type="evidence" value="ECO:0007669"/>
    <property type="project" value="UniProtKB-KW"/>
</dbReference>
<accession>A0A367G8L1</accession>
<dbReference type="Proteomes" id="UP000253208">
    <property type="component" value="Unassembled WGS sequence"/>
</dbReference>
<sequence length="268" mass="31399">MYKIAVSVICYDNEEEVLDFADKLSRQKDSEKIVLLVTCNKCMNVKKLINDLNEIKISSQIFEPGENLGYLHGCLYGFKEFGEEYEWAVISNTDIDFVSDSFFSKLLDNHYDSKIGCIGPDITLKVTGKQQNPFALSRPGNALMKFRKVVYANYFLYRLYYVLSDIKNKISHTETRKENEYVYGVHGSVVILRKECIDKFLEDSIQIFMYGEELYIAEKLKENQFLSYYDKNLKIIHNENQSTGKIASQRKQKWCSQSINFLVERYWK</sequence>
<comment type="caution">
    <text evidence="1">The sequence shown here is derived from an EMBL/GenBank/DDBJ whole genome shotgun (WGS) entry which is preliminary data.</text>
</comment>
<gene>
    <name evidence="1" type="ORF">C4886_00155</name>
</gene>
<reference evidence="1 2" key="1">
    <citation type="submission" date="2018-02" db="EMBL/GenBank/DDBJ databases">
        <title>Complete genome sequencing of Faecalibacterium prausnitzii strains isolated from the human gut.</title>
        <authorList>
            <person name="Fitzgerald B.C."/>
            <person name="Shkoporov A.N."/>
            <person name="Ross P.R."/>
            <person name="Hill C."/>
        </authorList>
    </citation>
    <scope>NUCLEOTIDE SEQUENCE [LARGE SCALE GENOMIC DNA]</scope>
    <source>
        <strain evidence="1 2">APC942/31-1</strain>
    </source>
</reference>
<dbReference type="Gene3D" id="3.90.550.10">
    <property type="entry name" value="Spore Coat Polysaccharide Biosynthesis Protein SpsA, Chain A"/>
    <property type="match status" value="1"/>
</dbReference>
<proteinExistence type="predicted"/>